<dbReference type="EMBL" id="CP003653">
    <property type="protein sequence ID" value="AFZ34032.1"/>
    <property type="molecule type" value="Genomic_DNA"/>
</dbReference>
<gene>
    <name evidence="1" type="ordered locus">Sta7437_0423</name>
</gene>
<dbReference type="Proteomes" id="UP000010473">
    <property type="component" value="Chromosome"/>
</dbReference>
<dbReference type="AlphaFoldDB" id="K9XQU7"/>
<evidence type="ECO:0000313" key="1">
    <source>
        <dbReference type="EMBL" id="AFZ34032.1"/>
    </source>
</evidence>
<protein>
    <submittedName>
        <fullName evidence="1">Uncharacterized protein</fullName>
    </submittedName>
</protein>
<dbReference type="STRING" id="111780.Sta7437_0423"/>
<accession>K9XQU7</accession>
<dbReference type="HOGENOM" id="CLU_3084927_0_0_3"/>
<dbReference type="KEGG" id="scs:Sta7437_0423"/>
<keyword evidence="2" id="KW-1185">Reference proteome</keyword>
<organism evidence="1 2">
    <name type="scientific">Stanieria cyanosphaera (strain ATCC 29371 / PCC 7437)</name>
    <dbReference type="NCBI Taxonomy" id="111780"/>
    <lineage>
        <taxon>Bacteria</taxon>
        <taxon>Bacillati</taxon>
        <taxon>Cyanobacteriota</taxon>
        <taxon>Cyanophyceae</taxon>
        <taxon>Pleurocapsales</taxon>
        <taxon>Dermocarpellaceae</taxon>
        <taxon>Stanieria</taxon>
    </lineage>
</organism>
<proteinExistence type="predicted"/>
<name>K9XQU7_STAC7</name>
<evidence type="ECO:0000313" key="2">
    <source>
        <dbReference type="Proteomes" id="UP000010473"/>
    </source>
</evidence>
<reference evidence="2" key="1">
    <citation type="journal article" date="2013" name="Proc. Natl. Acad. Sci. U.S.A.">
        <title>Improving the coverage of the cyanobacterial phylum using diversity-driven genome sequencing.</title>
        <authorList>
            <person name="Shih P.M."/>
            <person name="Wu D."/>
            <person name="Latifi A."/>
            <person name="Axen S.D."/>
            <person name="Fewer D.P."/>
            <person name="Talla E."/>
            <person name="Calteau A."/>
            <person name="Cai F."/>
            <person name="Tandeau de Marsac N."/>
            <person name="Rippka R."/>
            <person name="Herdman M."/>
            <person name="Sivonen K."/>
            <person name="Coursin T."/>
            <person name="Laurent T."/>
            <person name="Goodwin L."/>
            <person name="Nolan M."/>
            <person name="Davenport K.W."/>
            <person name="Han C.S."/>
            <person name="Rubin E.M."/>
            <person name="Eisen J.A."/>
            <person name="Woyke T."/>
            <person name="Gugger M."/>
            <person name="Kerfeld C.A."/>
        </authorList>
    </citation>
    <scope>NUCLEOTIDE SEQUENCE [LARGE SCALE GENOMIC DNA]</scope>
    <source>
        <strain evidence="2">ATCC 29371 / PCC 7437</strain>
    </source>
</reference>
<sequence>MKNFLVKKLKLVKYFTAIQTLWLKKAMVNLNQIKNLVEKTVQSPRIPGQCPP</sequence>